<dbReference type="EMBL" id="LFND01000001">
    <property type="protein sequence ID" value="KMQ66680.1"/>
    <property type="molecule type" value="Genomic_DNA"/>
</dbReference>
<comment type="caution">
    <text evidence="1">The sequence shown here is derived from an EMBL/GenBank/DDBJ whole genome shotgun (WGS) entry which is preliminary data.</text>
</comment>
<dbReference type="AlphaFoldDB" id="A0A0J7LCP0"/>
<accession>A0A0J7LCP0</accession>
<keyword evidence="2" id="KW-1185">Reference proteome</keyword>
<protein>
    <submittedName>
        <fullName evidence="1">Uncharacterized protein</fullName>
    </submittedName>
</protein>
<evidence type="ECO:0000313" key="2">
    <source>
        <dbReference type="Proteomes" id="UP000036261"/>
    </source>
</evidence>
<reference evidence="1 2" key="1">
    <citation type="journal article" date="2013" name="Int. J. Syst. Evol. Microbiol.">
        <title>Chryseobacterium angstadtii sp. nov., isolated from a newt tank.</title>
        <authorList>
            <person name="Kirk K.E."/>
            <person name="Hoffman J.A."/>
            <person name="Smith K.A."/>
            <person name="Strahan B.L."/>
            <person name="Failor K.C."/>
            <person name="Krebs J.E."/>
            <person name="Gale A.N."/>
            <person name="Do T.D."/>
            <person name="Sontag T.C."/>
            <person name="Batties A.M."/>
            <person name="Mistiszyn K."/>
            <person name="Newman J.D."/>
        </authorList>
    </citation>
    <scope>NUCLEOTIDE SEQUENCE [LARGE SCALE GENOMIC DNA]</scope>
    <source>
        <strain evidence="1 2">KM</strain>
    </source>
</reference>
<dbReference type="PATRIC" id="fig|558151.6.peg.833"/>
<organism evidence="1 2">
    <name type="scientific">Chryseobacterium angstadtii</name>
    <dbReference type="NCBI Taxonomy" id="558151"/>
    <lineage>
        <taxon>Bacteria</taxon>
        <taxon>Pseudomonadati</taxon>
        <taxon>Bacteroidota</taxon>
        <taxon>Flavobacteriia</taxon>
        <taxon>Flavobacteriales</taxon>
        <taxon>Weeksellaceae</taxon>
        <taxon>Chryseobacterium group</taxon>
        <taxon>Chryseobacterium</taxon>
    </lineage>
</organism>
<dbReference type="RefSeq" id="WP_131707540.1">
    <property type="nucleotide sequence ID" value="NZ_LFND01000001.1"/>
</dbReference>
<dbReference type="Proteomes" id="UP000036261">
    <property type="component" value="Unassembled WGS sequence"/>
</dbReference>
<sequence length="250" mass="29060">MMSLTKTAFSVIETELEQIKGKNQSIIAGHYCIADGLEDLSNEGESEIHSFELGLESYKYLRNKGNKVSFNLWINDIGIDISFRKEFKENYQIPENYLMILDKYEIKTSEIEIFFESSVRNRAMLEFRKRYKVSPEKYTLFNSNDQSLVRCINNDQCEISEAKTAYTIVGPDGNPIVMREGASVKCNLILATLLHLIYNKYQSDDIIHISNDIYVDRVRLGEFVATEVYHLKSNCHSFFCDEDSIYKKDW</sequence>
<proteinExistence type="predicted"/>
<dbReference type="STRING" id="558151.ACM46_03980"/>
<name>A0A0J7LCP0_9FLAO</name>
<gene>
    <name evidence="1" type="ORF">ACM46_03980</name>
</gene>
<dbReference type="OrthoDB" id="1236051at2"/>
<evidence type="ECO:0000313" key="1">
    <source>
        <dbReference type="EMBL" id="KMQ66680.1"/>
    </source>
</evidence>